<reference evidence="2" key="1">
    <citation type="submission" date="2020-02" db="EMBL/GenBank/DDBJ databases">
        <authorList>
            <person name="Scholz U."/>
            <person name="Mascher M."/>
            <person name="Fiebig A."/>
        </authorList>
    </citation>
    <scope>NUCLEOTIDE SEQUENCE</scope>
</reference>
<proteinExistence type="predicted"/>
<accession>A0A7I8LHD0</accession>
<name>A0A7I8LHD0_SPIIN</name>
<feature type="region of interest" description="Disordered" evidence="1">
    <location>
        <begin position="31"/>
        <end position="53"/>
    </location>
</feature>
<evidence type="ECO:0000313" key="2">
    <source>
        <dbReference type="EMBL" id="CAA7409170.1"/>
    </source>
</evidence>
<evidence type="ECO:0000256" key="1">
    <source>
        <dbReference type="SAM" id="MobiDB-lite"/>
    </source>
</evidence>
<dbReference type="EMBL" id="LR746278">
    <property type="protein sequence ID" value="CAA7409170.1"/>
    <property type="molecule type" value="Genomic_DNA"/>
</dbReference>
<dbReference type="AlphaFoldDB" id="A0A7I8LHD0"/>
<sequence>MRHMKFQIEGRYQPNQIRSDNHLDKRIEIDNSNRELGQLPMQSDSNPRNMRGPLNQCQVHQLELNDQNRETINGISKLRNGKVWNPTLPHIHLRFHFHKPYVMSN</sequence>
<gene>
    <name evidence="2" type="ORF">SI8410_15019848</name>
</gene>
<dbReference type="Proteomes" id="UP000663760">
    <property type="component" value="Chromosome 15"/>
</dbReference>
<keyword evidence="3" id="KW-1185">Reference proteome</keyword>
<organism evidence="2 3">
    <name type="scientific">Spirodela intermedia</name>
    <name type="common">Intermediate duckweed</name>
    <dbReference type="NCBI Taxonomy" id="51605"/>
    <lineage>
        <taxon>Eukaryota</taxon>
        <taxon>Viridiplantae</taxon>
        <taxon>Streptophyta</taxon>
        <taxon>Embryophyta</taxon>
        <taxon>Tracheophyta</taxon>
        <taxon>Spermatophyta</taxon>
        <taxon>Magnoliopsida</taxon>
        <taxon>Liliopsida</taxon>
        <taxon>Araceae</taxon>
        <taxon>Lemnoideae</taxon>
        <taxon>Spirodela</taxon>
    </lineage>
</organism>
<evidence type="ECO:0000313" key="3">
    <source>
        <dbReference type="Proteomes" id="UP000663760"/>
    </source>
</evidence>
<protein>
    <submittedName>
        <fullName evidence="2">Uncharacterized protein</fullName>
    </submittedName>
</protein>